<gene>
    <name evidence="6" type="ORF">FC07_GL001516</name>
</gene>
<dbReference type="Pfam" id="PF00730">
    <property type="entry name" value="HhH-GPD"/>
    <property type="match status" value="1"/>
</dbReference>
<evidence type="ECO:0000313" key="6">
    <source>
        <dbReference type="EMBL" id="KRK32981.1"/>
    </source>
</evidence>
<evidence type="ECO:0000313" key="7">
    <source>
        <dbReference type="Proteomes" id="UP000051461"/>
    </source>
</evidence>
<evidence type="ECO:0000259" key="5">
    <source>
        <dbReference type="SMART" id="SM00478"/>
    </source>
</evidence>
<keyword evidence="3" id="KW-0408">Iron</keyword>
<reference evidence="6 7" key="1">
    <citation type="journal article" date="2015" name="Genome Announc.">
        <title>Expanding the biotechnology potential of lactobacilli through comparative genomics of 213 strains and associated genera.</title>
        <authorList>
            <person name="Sun Z."/>
            <person name="Harris H.M."/>
            <person name="McCann A."/>
            <person name="Guo C."/>
            <person name="Argimon S."/>
            <person name="Zhang W."/>
            <person name="Yang X."/>
            <person name="Jeffery I.B."/>
            <person name="Cooney J.C."/>
            <person name="Kagawa T.F."/>
            <person name="Liu W."/>
            <person name="Song Y."/>
            <person name="Salvetti E."/>
            <person name="Wrobel A."/>
            <person name="Rasinkangas P."/>
            <person name="Parkhill J."/>
            <person name="Rea M.C."/>
            <person name="O'Sullivan O."/>
            <person name="Ritari J."/>
            <person name="Douillard F.P."/>
            <person name="Paul Ross R."/>
            <person name="Yang R."/>
            <person name="Briner A.E."/>
            <person name="Felis G.E."/>
            <person name="de Vos W.M."/>
            <person name="Barrangou R."/>
            <person name="Klaenhammer T.R."/>
            <person name="Caufield P.W."/>
            <person name="Cui Y."/>
            <person name="Zhang H."/>
            <person name="O'Toole P.W."/>
        </authorList>
    </citation>
    <scope>NUCLEOTIDE SEQUENCE [LARGE SCALE GENOMIC DNA]</scope>
    <source>
        <strain evidence="6 7">DSM 20003</strain>
    </source>
</reference>
<evidence type="ECO:0000256" key="4">
    <source>
        <dbReference type="ARBA" id="ARBA00023014"/>
    </source>
</evidence>
<dbReference type="EMBL" id="AZDA01000128">
    <property type="protein sequence ID" value="KRK32981.1"/>
    <property type="molecule type" value="Genomic_DNA"/>
</dbReference>
<name>A0A0R1GFY5_9LACO</name>
<keyword evidence="2" id="KW-0479">Metal-binding</keyword>
<dbReference type="SUPFAM" id="SSF48150">
    <property type="entry name" value="DNA-glycosylase"/>
    <property type="match status" value="1"/>
</dbReference>
<keyword evidence="7" id="KW-1185">Reference proteome</keyword>
<feature type="domain" description="HhH-GPD" evidence="5">
    <location>
        <begin position="35"/>
        <end position="192"/>
    </location>
</feature>
<dbReference type="SMART" id="SM00478">
    <property type="entry name" value="ENDO3c"/>
    <property type="match status" value="1"/>
</dbReference>
<proteinExistence type="predicted"/>
<evidence type="ECO:0000256" key="3">
    <source>
        <dbReference type="ARBA" id="ARBA00023004"/>
    </source>
</evidence>
<dbReference type="GO" id="GO:0003824">
    <property type="term" value="F:catalytic activity"/>
    <property type="evidence" value="ECO:0007669"/>
    <property type="project" value="InterPro"/>
</dbReference>
<dbReference type="STRING" id="1423726.FC07_GL001516"/>
<dbReference type="CDD" id="cd00056">
    <property type="entry name" value="ENDO3c"/>
    <property type="match status" value="1"/>
</dbReference>
<dbReference type="GO" id="GO:0006284">
    <property type="term" value="P:base-excision repair"/>
    <property type="evidence" value="ECO:0007669"/>
    <property type="project" value="InterPro"/>
</dbReference>
<dbReference type="GO" id="GO:0051539">
    <property type="term" value="F:4 iron, 4 sulfur cluster binding"/>
    <property type="evidence" value="ECO:0007669"/>
    <property type="project" value="UniProtKB-KW"/>
</dbReference>
<dbReference type="RefSeq" id="WP_057905584.1">
    <property type="nucleotide sequence ID" value="NZ_AZDA01000128.1"/>
</dbReference>
<organism evidence="6 7">
    <name type="scientific">Loigolactobacillus bifermentans DSM 20003</name>
    <dbReference type="NCBI Taxonomy" id="1423726"/>
    <lineage>
        <taxon>Bacteria</taxon>
        <taxon>Bacillati</taxon>
        <taxon>Bacillota</taxon>
        <taxon>Bacilli</taxon>
        <taxon>Lactobacillales</taxon>
        <taxon>Lactobacillaceae</taxon>
        <taxon>Loigolactobacillus</taxon>
    </lineage>
</organism>
<dbReference type="OrthoDB" id="9802365at2"/>
<dbReference type="PANTHER" id="PTHR10359">
    <property type="entry name" value="A/G-SPECIFIC ADENINE GLYCOSYLASE/ENDONUCLEASE III"/>
    <property type="match status" value="1"/>
</dbReference>
<evidence type="ECO:0000256" key="1">
    <source>
        <dbReference type="ARBA" id="ARBA00022485"/>
    </source>
</evidence>
<dbReference type="Proteomes" id="UP000051461">
    <property type="component" value="Unassembled WGS sequence"/>
</dbReference>
<dbReference type="AlphaFoldDB" id="A0A0R1GFY5"/>
<dbReference type="PIRSF" id="PIRSF001435">
    <property type="entry name" value="Nth"/>
    <property type="match status" value="1"/>
</dbReference>
<evidence type="ECO:0000256" key="2">
    <source>
        <dbReference type="ARBA" id="ARBA00022723"/>
    </source>
</evidence>
<accession>A0A0R1GFY5</accession>
<dbReference type="InterPro" id="IPR003265">
    <property type="entry name" value="HhH-GPD_domain"/>
</dbReference>
<keyword evidence="1" id="KW-0004">4Fe-4S</keyword>
<keyword evidence="4" id="KW-0411">Iron-sulfur</keyword>
<dbReference type="PANTHER" id="PTHR10359:SF19">
    <property type="entry name" value="DNA REPAIR GLYCOSYLASE MJ1434-RELATED"/>
    <property type="match status" value="1"/>
</dbReference>
<dbReference type="InterPro" id="IPR011257">
    <property type="entry name" value="DNA_glycosylase"/>
</dbReference>
<sequence length="209" mass="23695">MLSITQLYRALTQEIGPSGWWPADSKLEIMLGALLVQNTNWRNVARSLQNLKAATAFQADTLLALDQAQLTELIRPSGFYHNKAIAIRTVATWFAQYHWDYAHIATHFGTALRSELLTLRGVGQETADVFLVFIFDQPAFIADHYARLLFQQLGYANTQTYAGLQQQIQLPANFTFQDAQEFHGLIDEFGKQFLQHSGDFSRSQLAQQL</sequence>
<dbReference type="PATRIC" id="fig|1423726.3.peg.1569"/>
<comment type="caution">
    <text evidence="6">The sequence shown here is derived from an EMBL/GenBank/DDBJ whole genome shotgun (WGS) entry which is preliminary data.</text>
</comment>
<protein>
    <submittedName>
        <fullName evidence="6">Base excision DNA repair protein, HhH-GPD family</fullName>
    </submittedName>
</protein>
<dbReference type="Gene3D" id="1.10.340.30">
    <property type="entry name" value="Hypothetical protein, domain 2"/>
    <property type="match status" value="1"/>
</dbReference>
<dbReference type="GO" id="GO:0046872">
    <property type="term" value="F:metal ion binding"/>
    <property type="evidence" value="ECO:0007669"/>
    <property type="project" value="UniProtKB-KW"/>
</dbReference>